<dbReference type="KEGG" id="mcd:MCRO_0120"/>
<dbReference type="RefSeq" id="WP_013054393.1">
    <property type="nucleotide sequence ID" value="NC_014014.1"/>
</dbReference>
<evidence type="ECO:0000313" key="2">
    <source>
        <dbReference type="Proteomes" id="UP000001845"/>
    </source>
</evidence>
<sequence length="190" mass="22106">MHKKVLISLYISPIIIAPIIGLSVALTTPIKKYTYNHPSNNNNQNIKDYEFLYSLLNQEVKNGVIKVKKVGDMFFGFETKKELLNTLKNAGFNELVFIQDIVFNNELSNKYILNRVEDLEYPIQRIDLDSLLTNDDFKLKLNNNFFIPNSKMKFKLKIFIIRKGSKIINYYGDDKNEYGSAMLRVGSYEE</sequence>
<gene>
    <name evidence="1" type="ordered locus">MCRO_0120</name>
</gene>
<reference evidence="2" key="1">
    <citation type="submission" date="2010-03" db="EMBL/GenBank/DDBJ databases">
        <title>The complete genome of Mycoplasma crocodyli MP145.</title>
        <authorList>
            <person name="Glass J.I."/>
            <person name="Durkin A.S."/>
            <person name="Hostetler J."/>
            <person name="Jackson J."/>
            <person name="Johnson J."/>
            <person name="May M.A."/>
            <person name="Paralanov V."/>
            <person name="Radune D."/>
            <person name="Szczypinski B."/>
            <person name="Brown D.R."/>
        </authorList>
    </citation>
    <scope>NUCLEOTIDE SEQUENCE [LARGE SCALE GENOMIC DNA]</scope>
    <source>
        <strain evidence="2">ATCC 51981 / MP145</strain>
    </source>
</reference>
<keyword evidence="2" id="KW-1185">Reference proteome</keyword>
<reference key="2">
    <citation type="submission" date="2010-03" db="EMBL/GenBank/DDBJ databases">
        <authorList>
            <person name="Ma Z."/>
            <person name="Wang X."/>
            <person name="Liu H."/>
        </authorList>
    </citation>
    <scope>NUCLEOTIDE SEQUENCE</scope>
    <source>
        <strain>MP145</strain>
    </source>
</reference>
<name>D5E4V1_MYCCM</name>
<organism evidence="1 2">
    <name type="scientific">Mycoplasma crocodyli (strain ATCC 51981 / MP145)</name>
    <dbReference type="NCBI Taxonomy" id="512564"/>
    <lineage>
        <taxon>Bacteria</taxon>
        <taxon>Bacillati</taxon>
        <taxon>Mycoplasmatota</taxon>
        <taxon>Mollicutes</taxon>
        <taxon>Mycoplasmataceae</taxon>
        <taxon>Mycoplasma</taxon>
    </lineage>
</organism>
<evidence type="ECO:0000313" key="1">
    <source>
        <dbReference type="EMBL" id="ADE19616.1"/>
    </source>
</evidence>
<protein>
    <submittedName>
        <fullName evidence="1">Uncharacterized protein</fullName>
    </submittedName>
</protein>
<proteinExistence type="predicted"/>
<dbReference type="HOGENOM" id="CLU_1426575_0_0_14"/>
<dbReference type="AlphaFoldDB" id="D5E4V1"/>
<dbReference type="Proteomes" id="UP000001845">
    <property type="component" value="Chromosome"/>
</dbReference>
<reference evidence="1 2" key="3">
    <citation type="journal article" date="2011" name="J. Bacteriol.">
        <title>Genome sequences of Mycoplasma alligatoris A21JP2T and Mycoplasma crocodyli MP145T.</title>
        <authorList>
            <person name="Brown D.R."/>
            <person name="Farmerie W.G."/>
            <person name="May M."/>
            <person name="Benders G.A."/>
            <person name="Durkin A.S."/>
            <person name="Hlavinka K."/>
            <person name="Hostetler J."/>
            <person name="Jackson J."/>
            <person name="Johnson J."/>
            <person name="Miller R.H."/>
            <person name="Paralanov V."/>
            <person name="Radune D."/>
            <person name="Szczypinski B."/>
            <person name="Glass J.I."/>
        </authorList>
    </citation>
    <scope>NUCLEOTIDE SEQUENCE [LARGE SCALE GENOMIC DNA]</scope>
    <source>
        <strain evidence="2">ATCC 51981 / MP145</strain>
    </source>
</reference>
<dbReference type="EMBL" id="CP001991">
    <property type="protein sequence ID" value="ADE19616.1"/>
    <property type="molecule type" value="Genomic_DNA"/>
</dbReference>
<dbReference type="STRING" id="512564.MCRO_0120"/>
<accession>D5E4V1</accession>